<comment type="caution">
    <text evidence="9">The sequence shown here is derived from an EMBL/GenBank/DDBJ whole genome shotgun (WGS) entry which is preliminary data.</text>
</comment>
<evidence type="ECO:0000256" key="3">
    <source>
        <dbReference type="ARBA" id="ARBA00022630"/>
    </source>
</evidence>
<evidence type="ECO:0000313" key="9">
    <source>
        <dbReference type="EMBL" id="TGD37059.1"/>
    </source>
</evidence>
<dbReference type="SUPFAM" id="SSF47203">
    <property type="entry name" value="Acyl-CoA dehydrogenase C-terminal domain-like"/>
    <property type="match status" value="1"/>
</dbReference>
<dbReference type="Gene3D" id="1.10.540.10">
    <property type="entry name" value="Acyl-CoA dehydrogenase/oxidase, N-terminal domain"/>
    <property type="match status" value="1"/>
</dbReference>
<keyword evidence="5" id="KW-0560">Oxidoreductase</keyword>
<dbReference type="InterPro" id="IPR046373">
    <property type="entry name" value="Acyl-CoA_Oxase/DH_mid-dom_sf"/>
</dbReference>
<dbReference type="InterPro" id="IPR013786">
    <property type="entry name" value="AcylCoA_DH/ox_N"/>
</dbReference>
<evidence type="ECO:0000256" key="2">
    <source>
        <dbReference type="ARBA" id="ARBA00009347"/>
    </source>
</evidence>
<evidence type="ECO:0000259" key="6">
    <source>
        <dbReference type="Pfam" id="PF00441"/>
    </source>
</evidence>
<dbReference type="SUPFAM" id="SSF56645">
    <property type="entry name" value="Acyl-CoA dehydrogenase NM domain-like"/>
    <property type="match status" value="1"/>
</dbReference>
<dbReference type="RefSeq" id="WP_135448267.1">
    <property type="nucleotide sequence ID" value="NZ_RHFF01000020.1"/>
</dbReference>
<dbReference type="Gene3D" id="2.40.110.10">
    <property type="entry name" value="Butyryl-CoA Dehydrogenase, subunit A, domain 2"/>
    <property type="match status" value="1"/>
</dbReference>
<sequence>MSPSLNFAIDAEQQALVEMAQQFGERRLAPFYKQREREGAFDRDTLREMGELGLFGIELSEDYGGMGLDCVTAGLVLEALCRSDYNIGQLMVTMSLTGHILSHHGDPDIIAPWLRGMVAGRCVPAIALTEPGGGSDAANLTLKAHREGDTYILDGEKTSTSFAAQADFAVVWARTGGPGPKGISAFLVPVDTPGVSTGTFDDLGGRAAGRGTMHFDEVAVPATHLIGAENQGFVQVMQGFDYSRALIGLQCLAVARQSLDETWASAAERQSMGKPLTAHQGVSFPLAEADTHVEAARLLCQKTLWLNDQGLPHTTEAAMCKWWAPKLAFETIQTCLLINGHGAYTEEMPYEQRLRDVLGLQIGDGTAQIMKLVIARQKAGRKSV</sequence>
<dbReference type="Pfam" id="PF02770">
    <property type="entry name" value="Acyl-CoA_dh_M"/>
    <property type="match status" value="1"/>
</dbReference>
<dbReference type="InterPro" id="IPR036250">
    <property type="entry name" value="AcylCo_DH-like_C"/>
</dbReference>
<accession>A0A4Z0KIA4</accession>
<keyword evidence="3 5" id="KW-0285">Flavoprotein</keyword>
<keyword evidence="4 5" id="KW-0274">FAD</keyword>
<comment type="similarity">
    <text evidence="2 5">Belongs to the acyl-CoA dehydrogenase family.</text>
</comment>
<evidence type="ECO:0000313" key="10">
    <source>
        <dbReference type="Proteomes" id="UP000297736"/>
    </source>
</evidence>
<dbReference type="GO" id="GO:0050660">
    <property type="term" value="F:flavin adenine dinucleotide binding"/>
    <property type="evidence" value="ECO:0007669"/>
    <property type="project" value="InterPro"/>
</dbReference>
<dbReference type="AlphaFoldDB" id="A0A4Z0KIA4"/>
<dbReference type="Gene3D" id="1.20.140.10">
    <property type="entry name" value="Butyryl-CoA Dehydrogenase, subunit A, domain 3"/>
    <property type="match status" value="1"/>
</dbReference>
<dbReference type="Pfam" id="PF00441">
    <property type="entry name" value="Acyl-CoA_dh_1"/>
    <property type="match status" value="1"/>
</dbReference>
<comment type="cofactor">
    <cofactor evidence="1 5">
        <name>FAD</name>
        <dbReference type="ChEBI" id="CHEBI:57692"/>
    </cofactor>
</comment>
<feature type="domain" description="Acyl-CoA oxidase/dehydrogenase middle" evidence="7">
    <location>
        <begin position="125"/>
        <end position="218"/>
    </location>
</feature>
<dbReference type="InterPro" id="IPR006091">
    <property type="entry name" value="Acyl-CoA_Oxase/DH_mid-dom"/>
</dbReference>
<feature type="domain" description="Acyl-CoA dehydrogenase/oxidase C-terminal" evidence="6">
    <location>
        <begin position="230"/>
        <end position="377"/>
    </location>
</feature>
<dbReference type="InterPro" id="IPR037069">
    <property type="entry name" value="AcylCoA_DH/ox_N_sf"/>
</dbReference>
<evidence type="ECO:0000259" key="8">
    <source>
        <dbReference type="Pfam" id="PF02771"/>
    </source>
</evidence>
<dbReference type="Pfam" id="PF02771">
    <property type="entry name" value="Acyl-CoA_dh_N"/>
    <property type="match status" value="1"/>
</dbReference>
<evidence type="ECO:0000259" key="7">
    <source>
        <dbReference type="Pfam" id="PF02770"/>
    </source>
</evidence>
<dbReference type="GO" id="GO:0003995">
    <property type="term" value="F:acyl-CoA dehydrogenase activity"/>
    <property type="evidence" value="ECO:0007669"/>
    <property type="project" value="TreeGrafter"/>
</dbReference>
<evidence type="ECO:0000256" key="5">
    <source>
        <dbReference type="RuleBase" id="RU362125"/>
    </source>
</evidence>
<dbReference type="InterPro" id="IPR009100">
    <property type="entry name" value="AcylCoA_DH/oxidase_NM_dom_sf"/>
</dbReference>
<organism evidence="9 10">
    <name type="scientific">Brevibacterium aurantiacum</name>
    <dbReference type="NCBI Taxonomy" id="273384"/>
    <lineage>
        <taxon>Bacteria</taxon>
        <taxon>Bacillati</taxon>
        <taxon>Actinomycetota</taxon>
        <taxon>Actinomycetes</taxon>
        <taxon>Micrococcales</taxon>
        <taxon>Brevibacteriaceae</taxon>
        <taxon>Brevibacterium</taxon>
    </lineage>
</organism>
<evidence type="ECO:0000256" key="1">
    <source>
        <dbReference type="ARBA" id="ARBA00001974"/>
    </source>
</evidence>
<dbReference type="PANTHER" id="PTHR43884">
    <property type="entry name" value="ACYL-COA DEHYDROGENASE"/>
    <property type="match status" value="1"/>
</dbReference>
<proteinExistence type="inferred from homology"/>
<protein>
    <submittedName>
        <fullName evidence="9">Cyclohexanecarboxyl-CoA dehydrogenase</fullName>
    </submittedName>
</protein>
<dbReference type="InterPro" id="IPR009075">
    <property type="entry name" value="AcylCo_DH/oxidase_C"/>
</dbReference>
<reference evidence="9 10" key="1">
    <citation type="submission" date="2018-10" db="EMBL/GenBank/DDBJ databases">
        <title>Brevibacterium genomes from Austrain hard cheese rinds.</title>
        <authorList>
            <person name="Anast J.M."/>
            <person name="Dzieciol M."/>
            <person name="Schultz D.L."/>
            <person name="Mann E."/>
            <person name="Wagner M."/>
            <person name="Schmitz-Esser S."/>
        </authorList>
    </citation>
    <scope>NUCLEOTIDE SEQUENCE [LARGE SCALE GENOMIC DNA]</scope>
    <source>
        <strain evidence="9 10">L261</strain>
    </source>
</reference>
<feature type="domain" description="Acyl-CoA dehydrogenase/oxidase N-terminal" evidence="8">
    <location>
        <begin position="11"/>
        <end position="120"/>
    </location>
</feature>
<dbReference type="EMBL" id="RHFF01000020">
    <property type="protein sequence ID" value="TGD37059.1"/>
    <property type="molecule type" value="Genomic_DNA"/>
</dbReference>
<evidence type="ECO:0000256" key="4">
    <source>
        <dbReference type="ARBA" id="ARBA00022827"/>
    </source>
</evidence>
<name>A0A4Z0KIA4_BREAU</name>
<dbReference type="PANTHER" id="PTHR43884:SF12">
    <property type="entry name" value="ISOVALERYL-COA DEHYDROGENASE, MITOCHONDRIAL-RELATED"/>
    <property type="match status" value="1"/>
</dbReference>
<dbReference type="Proteomes" id="UP000297736">
    <property type="component" value="Unassembled WGS sequence"/>
</dbReference>
<gene>
    <name evidence="9" type="ORF">EB834_17310</name>
</gene>